<evidence type="ECO:0000313" key="1">
    <source>
        <dbReference type="EMBL" id="KAK7076682.1"/>
    </source>
</evidence>
<dbReference type="EMBL" id="JAXCGZ010009580">
    <property type="protein sequence ID" value="KAK7076682.1"/>
    <property type="molecule type" value="Genomic_DNA"/>
</dbReference>
<dbReference type="AlphaFoldDB" id="A0AAN8X507"/>
<evidence type="ECO:0000313" key="2">
    <source>
        <dbReference type="Proteomes" id="UP001381693"/>
    </source>
</evidence>
<accession>A0AAN8X507</accession>
<feature type="non-terminal residue" evidence="1">
    <location>
        <position position="1"/>
    </location>
</feature>
<keyword evidence="2" id="KW-1185">Reference proteome</keyword>
<proteinExistence type="predicted"/>
<comment type="caution">
    <text evidence="1">The sequence shown here is derived from an EMBL/GenBank/DDBJ whole genome shotgun (WGS) entry which is preliminary data.</text>
</comment>
<protein>
    <submittedName>
        <fullName evidence="1">Uncharacterized protein</fullName>
    </submittedName>
</protein>
<sequence length="149" mass="16688">SNIDTNPNFKRFRHKQQMLKMFTLLIRPYGGKTLKVSLYNVVLHTESLTCPLSKVGSPGCYPFPAHIHDPVFLPSTTPPPSPPSLAPGSVLLSRKRSWFGVELEPIYTNIVAALLGKDFSRTALLKTRTDDLQQAQTLFFAFSKLPIFD</sequence>
<dbReference type="Proteomes" id="UP001381693">
    <property type="component" value="Unassembled WGS sequence"/>
</dbReference>
<reference evidence="1 2" key="1">
    <citation type="submission" date="2023-11" db="EMBL/GenBank/DDBJ databases">
        <title>Halocaridina rubra genome assembly.</title>
        <authorList>
            <person name="Smith C."/>
        </authorList>
    </citation>
    <scope>NUCLEOTIDE SEQUENCE [LARGE SCALE GENOMIC DNA]</scope>
    <source>
        <strain evidence="1">EP-1</strain>
        <tissue evidence="1">Whole</tissue>
    </source>
</reference>
<gene>
    <name evidence="1" type="ORF">SK128_002689</name>
</gene>
<name>A0AAN8X507_HALRR</name>
<organism evidence="1 2">
    <name type="scientific">Halocaridina rubra</name>
    <name type="common">Hawaiian red shrimp</name>
    <dbReference type="NCBI Taxonomy" id="373956"/>
    <lineage>
        <taxon>Eukaryota</taxon>
        <taxon>Metazoa</taxon>
        <taxon>Ecdysozoa</taxon>
        <taxon>Arthropoda</taxon>
        <taxon>Crustacea</taxon>
        <taxon>Multicrustacea</taxon>
        <taxon>Malacostraca</taxon>
        <taxon>Eumalacostraca</taxon>
        <taxon>Eucarida</taxon>
        <taxon>Decapoda</taxon>
        <taxon>Pleocyemata</taxon>
        <taxon>Caridea</taxon>
        <taxon>Atyoidea</taxon>
        <taxon>Atyidae</taxon>
        <taxon>Halocaridina</taxon>
    </lineage>
</organism>